<name>A0A2R6NMI3_9APHY</name>
<dbReference type="GO" id="GO:0004571">
    <property type="term" value="F:mannosyl-oligosaccharide 1,2-alpha-mannosidase activity"/>
    <property type="evidence" value="ECO:0007669"/>
    <property type="project" value="InterPro"/>
</dbReference>
<dbReference type="GO" id="GO:0005975">
    <property type="term" value="P:carbohydrate metabolic process"/>
    <property type="evidence" value="ECO:0007669"/>
    <property type="project" value="InterPro"/>
</dbReference>
<keyword evidence="7" id="KW-1185">Reference proteome</keyword>
<evidence type="ECO:0000313" key="6">
    <source>
        <dbReference type="EMBL" id="PSR73599.1"/>
    </source>
</evidence>
<keyword evidence="5" id="KW-0326">Glycosidase</keyword>
<dbReference type="InterPro" id="IPR036026">
    <property type="entry name" value="Seven-hairpin_glycosidases"/>
</dbReference>
<dbReference type="PANTHER" id="PTHR45679">
    <property type="entry name" value="ER DEGRADATION-ENHANCING ALPHA-MANNOSIDASE-LIKE PROTEIN 2"/>
    <property type="match status" value="1"/>
</dbReference>
<keyword evidence="4" id="KW-0325">Glycoprotein</keyword>
<dbReference type="GO" id="GO:0044322">
    <property type="term" value="C:endoplasmic reticulum quality control compartment"/>
    <property type="evidence" value="ECO:0007669"/>
    <property type="project" value="GOC"/>
</dbReference>
<dbReference type="Pfam" id="PF01532">
    <property type="entry name" value="Glyco_hydro_47"/>
    <property type="match status" value="1"/>
</dbReference>
<organism evidence="6 7">
    <name type="scientific">Hermanssonia centrifuga</name>
    <dbReference type="NCBI Taxonomy" id="98765"/>
    <lineage>
        <taxon>Eukaryota</taxon>
        <taxon>Fungi</taxon>
        <taxon>Dikarya</taxon>
        <taxon>Basidiomycota</taxon>
        <taxon>Agaricomycotina</taxon>
        <taxon>Agaricomycetes</taxon>
        <taxon>Polyporales</taxon>
        <taxon>Meruliaceae</taxon>
        <taxon>Hermanssonia</taxon>
    </lineage>
</organism>
<dbReference type="GO" id="GO:0016020">
    <property type="term" value="C:membrane"/>
    <property type="evidence" value="ECO:0007669"/>
    <property type="project" value="InterPro"/>
</dbReference>
<evidence type="ECO:0000256" key="3">
    <source>
        <dbReference type="ARBA" id="ARBA00022824"/>
    </source>
</evidence>
<dbReference type="EC" id="3.2.1.-" evidence="5"/>
<comment type="caution">
    <text evidence="6">The sequence shown here is derived from an EMBL/GenBank/DDBJ whole genome shotgun (WGS) entry which is preliminary data.</text>
</comment>
<dbReference type="GO" id="GO:0005509">
    <property type="term" value="F:calcium ion binding"/>
    <property type="evidence" value="ECO:0007669"/>
    <property type="project" value="InterPro"/>
</dbReference>
<comment type="subcellular location">
    <subcellularLocation>
        <location evidence="1">Endoplasmic reticulum</location>
    </subcellularLocation>
</comment>
<dbReference type="AlphaFoldDB" id="A0A2R6NMI3"/>
<dbReference type="InterPro" id="IPR012341">
    <property type="entry name" value="6hp_glycosidase-like_sf"/>
</dbReference>
<dbReference type="SUPFAM" id="SSF48225">
    <property type="entry name" value="Seven-hairpin glycosidases"/>
    <property type="match status" value="1"/>
</dbReference>
<dbReference type="InterPro" id="IPR001382">
    <property type="entry name" value="Glyco_hydro_47"/>
</dbReference>
<sequence>MAHDLGTRMLPAFKTPTGIPYSRVNLRHGVPKGETVETCTAGGGTLILEFGMLSRLTGDDRFEKAAYKAFFALWNKRSDIGLVGNTVNILTGAWLHPEISSIGAGIDSFYEYALKWYILSGETRIFLLIIDGVTKLCAGEVEFLDVFQEAYAAVMRYSRAPDGFWVHNLFSIYYMRD</sequence>
<evidence type="ECO:0000256" key="5">
    <source>
        <dbReference type="RuleBase" id="RU361193"/>
    </source>
</evidence>
<dbReference type="GO" id="GO:1904380">
    <property type="term" value="P:endoplasmic reticulum mannose trimming"/>
    <property type="evidence" value="ECO:0007669"/>
    <property type="project" value="InterPro"/>
</dbReference>
<evidence type="ECO:0000256" key="4">
    <source>
        <dbReference type="ARBA" id="ARBA00023180"/>
    </source>
</evidence>
<dbReference type="GO" id="GO:0036503">
    <property type="term" value="P:ERAD pathway"/>
    <property type="evidence" value="ECO:0007669"/>
    <property type="project" value="UniProtKB-ARBA"/>
</dbReference>
<dbReference type="Proteomes" id="UP000186601">
    <property type="component" value="Unassembled WGS sequence"/>
</dbReference>
<keyword evidence="3" id="KW-0256">Endoplasmic reticulum</keyword>
<evidence type="ECO:0000256" key="1">
    <source>
        <dbReference type="ARBA" id="ARBA00004240"/>
    </source>
</evidence>
<gene>
    <name evidence="6" type="ORF">PHLCEN_2v10518</name>
</gene>
<evidence type="ECO:0000313" key="7">
    <source>
        <dbReference type="Proteomes" id="UP000186601"/>
    </source>
</evidence>
<dbReference type="Gene3D" id="1.50.10.10">
    <property type="match status" value="1"/>
</dbReference>
<dbReference type="OrthoDB" id="8118055at2759"/>
<protein>
    <recommendedName>
        <fullName evidence="5">alpha-1,2-Mannosidase</fullName>
        <ecNumber evidence="5">3.2.1.-</ecNumber>
    </recommendedName>
</protein>
<comment type="similarity">
    <text evidence="2 5">Belongs to the glycosyl hydrolase 47 family.</text>
</comment>
<dbReference type="STRING" id="98765.A0A2R6NMI3"/>
<dbReference type="PRINTS" id="PR00747">
    <property type="entry name" value="GLYHDRLASE47"/>
</dbReference>
<accession>A0A2R6NMI3</accession>
<dbReference type="InterPro" id="IPR044674">
    <property type="entry name" value="EDEM1/2/3"/>
</dbReference>
<keyword evidence="5" id="KW-0378">Hydrolase</keyword>
<proteinExistence type="inferred from homology"/>
<evidence type="ECO:0000256" key="2">
    <source>
        <dbReference type="ARBA" id="ARBA00007658"/>
    </source>
</evidence>
<reference evidence="6 7" key="1">
    <citation type="submission" date="2018-02" db="EMBL/GenBank/DDBJ databases">
        <title>Genome sequence of the basidiomycete white-rot fungus Phlebia centrifuga.</title>
        <authorList>
            <person name="Granchi Z."/>
            <person name="Peng M."/>
            <person name="de Vries R.P."/>
            <person name="Hilden K."/>
            <person name="Makela M.R."/>
            <person name="Grigoriev I."/>
            <person name="Riley R."/>
        </authorList>
    </citation>
    <scope>NUCLEOTIDE SEQUENCE [LARGE SCALE GENOMIC DNA]</scope>
    <source>
        <strain evidence="6 7">FBCC195</strain>
    </source>
</reference>
<dbReference type="PANTHER" id="PTHR45679:SF5">
    <property type="entry name" value="ER DEGRADATION-ENHANCING ALPHA-MANNOSIDASE-LIKE PROTEIN 1"/>
    <property type="match status" value="1"/>
</dbReference>
<dbReference type="EMBL" id="MLYV02001069">
    <property type="protein sequence ID" value="PSR73599.1"/>
    <property type="molecule type" value="Genomic_DNA"/>
</dbReference>